<dbReference type="InterPro" id="IPR004963">
    <property type="entry name" value="PAE/NOTUM"/>
</dbReference>
<dbReference type="InterPro" id="IPR029058">
    <property type="entry name" value="AB_hydrolase_fold"/>
</dbReference>
<evidence type="ECO:0000256" key="1">
    <source>
        <dbReference type="SAM" id="MobiDB-lite"/>
    </source>
</evidence>
<accession>A0A9X3ES80</accession>
<reference evidence="3" key="1">
    <citation type="submission" date="2022-11" db="EMBL/GenBank/DDBJ databases">
        <title>Minimal conservation of predation-associated metabolite biosynthetic gene clusters underscores biosynthetic potential of Myxococcota including descriptions for ten novel species: Archangium lansinium sp. nov., Myxococcus landrumus sp. nov., Nannocystis bai.</title>
        <authorList>
            <person name="Ahearne A."/>
            <person name="Stevens C."/>
            <person name="Phillips K."/>
        </authorList>
    </citation>
    <scope>NUCLEOTIDE SEQUENCE</scope>
    <source>
        <strain evidence="3">Na p29</strain>
    </source>
</reference>
<dbReference type="Proteomes" id="UP001150924">
    <property type="component" value="Unassembled WGS sequence"/>
</dbReference>
<evidence type="ECO:0000256" key="2">
    <source>
        <dbReference type="SAM" id="SignalP"/>
    </source>
</evidence>
<keyword evidence="2" id="KW-0732">Signal</keyword>
<feature type="signal peptide" evidence="2">
    <location>
        <begin position="1"/>
        <end position="23"/>
    </location>
</feature>
<dbReference type="RefSeq" id="WP_267771644.1">
    <property type="nucleotide sequence ID" value="NZ_JAPNKE010000002.1"/>
</dbReference>
<organism evidence="3 4">
    <name type="scientific">Nannocystis pusilla</name>
    <dbReference type="NCBI Taxonomy" id="889268"/>
    <lineage>
        <taxon>Bacteria</taxon>
        <taxon>Pseudomonadati</taxon>
        <taxon>Myxococcota</taxon>
        <taxon>Polyangia</taxon>
        <taxon>Nannocystales</taxon>
        <taxon>Nannocystaceae</taxon>
        <taxon>Nannocystis</taxon>
    </lineage>
</organism>
<dbReference type="Pfam" id="PF03283">
    <property type="entry name" value="PAE"/>
    <property type="match status" value="1"/>
</dbReference>
<proteinExistence type="predicted"/>
<feature type="chain" id="PRO_5040820001" evidence="2">
    <location>
        <begin position="24"/>
        <end position="407"/>
    </location>
</feature>
<dbReference type="SUPFAM" id="SSF53474">
    <property type="entry name" value="alpha/beta-Hydrolases"/>
    <property type="match status" value="1"/>
</dbReference>
<dbReference type="AlphaFoldDB" id="A0A9X3ES80"/>
<protein>
    <submittedName>
        <fullName evidence="3">Pectin acetylesterase-family hydrolase</fullName>
    </submittedName>
</protein>
<dbReference type="PANTHER" id="PTHR21562:SF83">
    <property type="entry name" value="PECTIN ACETYLESTERASE 4"/>
    <property type="match status" value="1"/>
</dbReference>
<name>A0A9X3ES80_9BACT</name>
<evidence type="ECO:0000313" key="3">
    <source>
        <dbReference type="EMBL" id="MCY1008990.1"/>
    </source>
</evidence>
<dbReference type="EMBL" id="JAPNKE010000002">
    <property type="protein sequence ID" value="MCY1008990.1"/>
    <property type="molecule type" value="Genomic_DNA"/>
</dbReference>
<sequence>MPMLRSPIAALAASLALAVPACGDDAASQSTAATDDTTATTDDTTAATDDTAATTDDTTAATTEDTTATTDAPTSTGEPDGAAIDAPAETWTWVPFADARCANGETTGIGVNLTTRSDRVVLYLEGGGACWDEATCYTMNASAHVADGYGEAEFAAEFDPHLPKVMTAQIFDRDDPNNPFRDMSFVYVPYCTGDMHGGDNVVTYGERTTMHVGGANLVAYLARLVPTFPAAERVYLVGASAGGYGGTFNWWRVQQAFGDVRVDLVDDSGPPLDPPYLAKELSDTWRAQWNLAASLPPDCPECLETFGAIYDYYGANHTTQRWALLSYTRDWIVPIYFGFTLEEFPQAIAEIVQSHVAPYENAGYFLLDAVGHVLLTAPLPITSGGVDLQAWLGQMVADDPAWASVDP</sequence>
<feature type="region of interest" description="Disordered" evidence="1">
    <location>
        <begin position="27"/>
        <end position="83"/>
    </location>
</feature>
<comment type="caution">
    <text evidence="3">The sequence shown here is derived from an EMBL/GenBank/DDBJ whole genome shotgun (WGS) entry which is preliminary data.</text>
</comment>
<evidence type="ECO:0000313" key="4">
    <source>
        <dbReference type="Proteomes" id="UP001150924"/>
    </source>
</evidence>
<keyword evidence="4" id="KW-1185">Reference proteome</keyword>
<dbReference type="GO" id="GO:0016787">
    <property type="term" value="F:hydrolase activity"/>
    <property type="evidence" value="ECO:0007669"/>
    <property type="project" value="UniProtKB-KW"/>
</dbReference>
<feature type="compositionally biased region" description="Low complexity" evidence="1">
    <location>
        <begin position="27"/>
        <end position="76"/>
    </location>
</feature>
<gene>
    <name evidence="3" type="ORF">OV079_26215</name>
</gene>
<dbReference type="PANTHER" id="PTHR21562">
    <property type="entry name" value="NOTUM-RELATED"/>
    <property type="match status" value="1"/>
</dbReference>
<keyword evidence="3" id="KW-0378">Hydrolase</keyword>